<dbReference type="Proteomes" id="UP000391834">
    <property type="component" value="Unassembled WGS sequence"/>
</dbReference>
<dbReference type="SUPFAM" id="SSF48239">
    <property type="entry name" value="Terpenoid cyclases/Protein prenyltransferases"/>
    <property type="match status" value="1"/>
</dbReference>
<dbReference type="PROSITE" id="PS51257">
    <property type="entry name" value="PROKAR_LIPOPROTEIN"/>
    <property type="match status" value="1"/>
</dbReference>
<dbReference type="Gene3D" id="2.60.40.3710">
    <property type="match status" value="1"/>
</dbReference>
<dbReference type="InterPro" id="IPR002890">
    <property type="entry name" value="MG2"/>
</dbReference>
<feature type="domain" description="Alpha-2-macroglobulin" evidence="4">
    <location>
        <begin position="1190"/>
        <end position="1279"/>
    </location>
</feature>
<comment type="caution">
    <text evidence="5">The sequence shown here is derived from an EMBL/GenBank/DDBJ whole genome shotgun (WGS) entry which is preliminary data.</text>
</comment>
<feature type="domain" description="Alpha-2-macroglobulin bait region" evidence="3">
    <location>
        <begin position="985"/>
        <end position="1127"/>
    </location>
</feature>
<evidence type="ECO:0000313" key="6">
    <source>
        <dbReference type="Proteomes" id="UP000391834"/>
    </source>
</evidence>
<dbReference type="RefSeq" id="WP_027585860.1">
    <property type="nucleotide sequence ID" value="NZ_BLAX01000001.1"/>
</dbReference>
<dbReference type="InterPro" id="IPR041203">
    <property type="entry name" value="Bact_A2M_MG5"/>
</dbReference>
<dbReference type="SMART" id="SM01360">
    <property type="entry name" value="A2M"/>
    <property type="match status" value="1"/>
</dbReference>
<evidence type="ECO:0000256" key="2">
    <source>
        <dbReference type="ARBA" id="ARBA00022729"/>
    </source>
</evidence>
<evidence type="ECO:0000313" key="5">
    <source>
        <dbReference type="EMBL" id="GET32425.1"/>
    </source>
</evidence>
<dbReference type="InterPro" id="IPR041246">
    <property type="entry name" value="Bact_MG10"/>
</dbReference>
<gene>
    <name evidence="5" type="ORF">PbJCM13498_12880</name>
</gene>
<dbReference type="OrthoDB" id="9767116at2"/>
<dbReference type="InterPro" id="IPR021868">
    <property type="entry name" value="Alpha_2_Macroglob_MG3"/>
</dbReference>
<dbReference type="GO" id="GO:0004866">
    <property type="term" value="F:endopeptidase inhibitor activity"/>
    <property type="evidence" value="ECO:0007669"/>
    <property type="project" value="InterPro"/>
</dbReference>
<dbReference type="Gene3D" id="2.60.40.1930">
    <property type="match status" value="1"/>
</dbReference>
<dbReference type="InterPro" id="IPR008930">
    <property type="entry name" value="Terpenoid_cyclase/PrenylTrfase"/>
</dbReference>
<keyword evidence="6" id="KW-1185">Reference proteome</keyword>
<dbReference type="CDD" id="cd02891">
    <property type="entry name" value="A2M_like"/>
    <property type="match status" value="1"/>
</dbReference>
<evidence type="ECO:0000256" key="1">
    <source>
        <dbReference type="ARBA" id="ARBA00010556"/>
    </source>
</evidence>
<dbReference type="Pfam" id="PF17972">
    <property type="entry name" value="bMG5"/>
    <property type="match status" value="1"/>
</dbReference>
<dbReference type="InterPro" id="IPR051802">
    <property type="entry name" value="YfhM-like"/>
</dbReference>
<accession>A0A5M4AWX8</accession>
<keyword evidence="2" id="KW-0732">Signal</keyword>
<dbReference type="Pfam" id="PF00207">
    <property type="entry name" value="A2M"/>
    <property type="match status" value="1"/>
</dbReference>
<dbReference type="PANTHER" id="PTHR40094">
    <property type="entry name" value="ALPHA-2-MACROGLOBULIN HOMOLOG"/>
    <property type="match status" value="1"/>
</dbReference>
<comment type="similarity">
    <text evidence="1">Belongs to the protease inhibitor I39 (alpha-2-macroglobulin) family. Bacterial alpha-2-macroglobulin subfamily.</text>
</comment>
<protein>
    <recommendedName>
        <fullName evidence="7">Alpha-2-macroglobulin</fullName>
    </recommendedName>
</protein>
<dbReference type="Gene3D" id="1.50.10.20">
    <property type="match status" value="1"/>
</dbReference>
<dbReference type="Pfam" id="PF17962">
    <property type="entry name" value="bMG6"/>
    <property type="match status" value="1"/>
</dbReference>
<reference evidence="5 6" key="1">
    <citation type="submission" date="2019-10" db="EMBL/GenBank/DDBJ databases">
        <title>Prolixibacter strains distinguished by the presence of nitrate reductase genes were adept at nitrate-dependent anaerobic corrosion of metallic iron and carbon steel.</title>
        <authorList>
            <person name="Iino T."/>
            <person name="Shono N."/>
            <person name="Ito K."/>
            <person name="Nakamura R."/>
            <person name="Sueoka K."/>
            <person name="Harayama S."/>
            <person name="Ohkuma M."/>
        </authorList>
    </citation>
    <scope>NUCLEOTIDE SEQUENCE [LARGE SCALE GENOMIC DNA]</scope>
    <source>
        <strain evidence="5 6">JCM 13498</strain>
    </source>
</reference>
<evidence type="ECO:0000259" key="4">
    <source>
        <dbReference type="SMART" id="SM01360"/>
    </source>
</evidence>
<proteinExistence type="inferred from homology"/>
<evidence type="ECO:0000259" key="3">
    <source>
        <dbReference type="SMART" id="SM01359"/>
    </source>
</evidence>
<dbReference type="Pfam" id="PF11974">
    <property type="entry name" value="bMG3"/>
    <property type="match status" value="1"/>
</dbReference>
<dbReference type="InterPro" id="IPR041462">
    <property type="entry name" value="Bact_A2M_MG6"/>
</dbReference>
<organism evidence="5 6">
    <name type="scientific">Prolixibacter bellariivorans</name>
    <dbReference type="NCBI Taxonomy" id="314319"/>
    <lineage>
        <taxon>Bacteria</taxon>
        <taxon>Pseudomonadati</taxon>
        <taxon>Bacteroidota</taxon>
        <taxon>Bacteroidia</taxon>
        <taxon>Marinilabiliales</taxon>
        <taxon>Prolixibacteraceae</taxon>
        <taxon>Prolixibacter</taxon>
    </lineage>
</organism>
<dbReference type="SMART" id="SM01359">
    <property type="entry name" value="A2M_N_2"/>
    <property type="match status" value="1"/>
</dbReference>
<dbReference type="Pfam" id="PF17973">
    <property type="entry name" value="bMG10"/>
    <property type="match status" value="1"/>
</dbReference>
<dbReference type="SMART" id="SM01419">
    <property type="entry name" value="Thiol-ester_cl"/>
    <property type="match status" value="1"/>
</dbReference>
<dbReference type="InterPro" id="IPR001599">
    <property type="entry name" value="Macroglobln_a2"/>
</dbReference>
<dbReference type="Pfam" id="PF07703">
    <property type="entry name" value="A2M_BRD"/>
    <property type="match status" value="1"/>
</dbReference>
<dbReference type="InterPro" id="IPR011625">
    <property type="entry name" value="A2M_N_BRD"/>
</dbReference>
<dbReference type="Pfam" id="PF01835">
    <property type="entry name" value="MG2"/>
    <property type="match status" value="1"/>
</dbReference>
<dbReference type="EMBL" id="BLAX01000001">
    <property type="protein sequence ID" value="GET32425.1"/>
    <property type="molecule type" value="Genomic_DNA"/>
</dbReference>
<dbReference type="InterPro" id="IPR047565">
    <property type="entry name" value="Alpha-macroglob_thiol-ester_cl"/>
</dbReference>
<evidence type="ECO:0008006" key="7">
    <source>
        <dbReference type="Google" id="ProtNLM"/>
    </source>
</evidence>
<dbReference type="PANTHER" id="PTHR40094:SF1">
    <property type="entry name" value="UBIQUITIN DOMAIN-CONTAINING PROTEIN"/>
    <property type="match status" value="1"/>
</dbReference>
<sequence length="1852" mass="208060">MKLAFRLATILVALSILVSCNDKGKKQASAPDSGFGQYVSRYTSGVISVKAPIIVELNQEPKNPKQPGTEVDGKLITLSPSVKGTVQWMDARTLAFTPSEPMNSDTKYEVKVALGKLVDVPDKYKVMKFPVKTIRQSFTVNNLAIKAFDDQDLKWQYLSGMVHTADVASDKNVESLVKVTLNNHSLPLIWEHSGDGRNHTFTTDSLERTNATQELTVSWNGKPLDVNSEGEQKVELPALDQFKVTEVRVVQQPQQYLVLRFSDPLDKEQNLEGLVTIDKSSKNLRFLVDNNTLQVFTPSPLTGEHQIYISEGIRNALGYKLGKSSGMAVRFEDLKPAVKFIGKGTIMPSSDGLILPFEAVNLRAIDLRVIKIYTNNIHQFFQENQYDGNSDIKRVGRLILQKQINLNVSSFSKLKNWNTYKIDLAKLIKIEPGAIYRVQIRFHKDYSVYGMSKLSDHQTSAIDELEASRKQEKEMEQWDEPGWYSDYYYPDGYDWSQRDNPENISYFNSNRFVAKNLFATNLGIIAKGGNDKSMNFAVTNLKTTEPESGVALKIYNYQDQLMETLTTDADGFANVQLKNKPFLLVAEKDGQYAYLRLDDGSSLSLSNFDITGGVVQKGIKGYIYGERGVWRPGDRIYLTFILEDKNHQLPEQHPVIFELVNPKGQTVSRQVKTAGENGFYCFTAKTDADAPTGNWQAVLKVGGQTFTKRIKVETVKPNRLKINLDFHAKQLIYSPEPLHGTLKATWLHGGIAKNLKARIAVNFSAAKTAFPKYANYQFDDPSKDLVSEEQNIFDGRLNEKGETGVDFKLPKLTSAPGMLNAFFTTRVFEETGDFSIDVQKIQYAPYSSFVGIKLPGSESGWYKTETTYPLDIVTVNPKGEPVSRKGLKISVYKVDWRWWWDSGEDHLARYVTGHYRRPVLQGTVNTVDGKAKASLKIPYKNWEDNGRYLIYVTDPVSGHSTGITAYFSKWGGWATDGMQGMATMLAFKADKDKYKVGDKVTVTIPSGKNGRALVSLENGSKVLKMFWVETKEKNTVFQFDVTPDMAPNIFIHISLIQPHEQTENDAPIRLYGVIPIMVEDPTTHLQPQIEMPDELAPEKPYEVKVSEKNGRKMTYTLAVVDEGLLDLTRFQTPDPWPVFYAREALGVKTWDFYDNVIGAYGARLEKAFAVGGDQNLAASKRKKVNRFEPVAQFIGPFTLEKNQTQTHTLKMPNYVGAVRVMVVAGNEGAYGKADKSVKVIKPLMLLGTLPRVLGPGEEVKLPVNVFAMKPEVKDVTVKIEPNELFTPVGSRTQQIHFNEIGDQLAGFKLKVADKTGIGKVKITAQSGKYTASYEIKLDVRPSNPRVTNVLEQIIQPGQTWKTSVTAPGMEGTNTASLELSGIPPLDLSRRLNYLIHYPHGCIEQVTSAVFPQLLLNRLIEIPSDKESQIEDNIRTALNKLTTFQLSNGGFSYWPGSAYASPWGSNYAGHFILKAEEAGYTLPYGMKSKWLNYQQNMARNWKNGSNRYRQSDLIQAYRLYTLALAQHPDMGAMNRLREEKDVSTMAKWRLAAAYAVAGQPEVASQIISGLSREVKTYRELYGTYGSNWRDEAMILETLSLMNRKTEAFPLVTELAHQLSTDDWMSTQTTAYSLIAIAEFAGKQKLTDKLLKASVAVGKSSAKAVTTNKPLWQQSVALINNKSAELSVKNETADIMYARLITEGIPVTGDTTSVQNNLFMDVRYTDMQGHKIDPLKLEQGTDFVAVVTVQNPGQRGIYREMALTTIFPSGWEIINQRLNDVPSSLQNDAFDYQDIRDDRVNTYFELKPNERKTFRVMLNASYEGKFYLPSVLCEAMYDNRISARRPGQWVEVVK</sequence>
<name>A0A5M4AWX8_9BACT</name>